<organism evidence="2 3">
    <name type="scientific">Pseudomonas soli</name>
    <dbReference type="NCBI Taxonomy" id="1306993"/>
    <lineage>
        <taxon>Bacteria</taxon>
        <taxon>Pseudomonadati</taxon>
        <taxon>Pseudomonadota</taxon>
        <taxon>Gammaproteobacteria</taxon>
        <taxon>Pseudomonadales</taxon>
        <taxon>Pseudomonadaceae</taxon>
        <taxon>Pseudomonas</taxon>
    </lineage>
</organism>
<dbReference type="Proteomes" id="UP001329505">
    <property type="component" value="Unassembled WGS sequence"/>
</dbReference>
<reference evidence="1 4" key="2">
    <citation type="submission" date="2024-01" db="EMBL/GenBank/DDBJ databases">
        <title>Unpublished Manusciprt.</title>
        <authorList>
            <person name="Duman M."/>
            <person name="Valdes E.G."/>
            <person name="Ajmi N."/>
            <person name="Altun S."/>
            <person name="Saticioglu I.B."/>
        </authorList>
    </citation>
    <scope>NUCLEOTIDE SEQUENCE [LARGE SCALE GENOMIC DNA]</scope>
    <source>
        <strain evidence="1 4">139P</strain>
    </source>
</reference>
<dbReference type="RefSeq" id="WP_052062196.1">
    <property type="nucleotide sequence ID" value="NZ_CP009365.1"/>
</dbReference>
<proteinExistence type="predicted"/>
<dbReference type="Gene3D" id="2.30.30.830">
    <property type="match status" value="1"/>
</dbReference>
<dbReference type="GeneID" id="93677764"/>
<accession>A0A1H9RFU6</accession>
<dbReference type="AlphaFoldDB" id="A0A1H9RFU6"/>
<protein>
    <submittedName>
        <fullName evidence="2">General secretion pathway protein C</fullName>
    </submittedName>
    <submittedName>
        <fullName evidence="1">Type II secretion system protein N</fullName>
    </submittedName>
</protein>
<evidence type="ECO:0000313" key="3">
    <source>
        <dbReference type="Proteomes" id="UP000199221"/>
    </source>
</evidence>
<sequence length="146" mass="15045">MRIVRPNLSLGLLLQALGLLVAMAGLATWGQLLWPPAAGQATARAADAPVVAETAAGRWFADIPLQVQIQVSGVMAGSQGAVAIVSLDGGPARAVRSGEELARGVRLVAIERRGLVIERGGQRSRVEVPVLAQTAFPGEAPQPSAN</sequence>
<evidence type="ECO:0000313" key="2">
    <source>
        <dbReference type="EMBL" id="SER70819.1"/>
    </source>
</evidence>
<evidence type="ECO:0000313" key="4">
    <source>
        <dbReference type="Proteomes" id="UP001329505"/>
    </source>
</evidence>
<name>A0A1H9RFU6_9PSED</name>
<evidence type="ECO:0000313" key="1">
    <source>
        <dbReference type="EMBL" id="MEE1881426.1"/>
    </source>
</evidence>
<keyword evidence="4" id="KW-1185">Reference proteome</keyword>
<dbReference type="EMBL" id="JAZDQQ010000011">
    <property type="protein sequence ID" value="MEE1881426.1"/>
    <property type="molecule type" value="Genomic_DNA"/>
</dbReference>
<dbReference type="EMBL" id="FOEQ01000011">
    <property type="protein sequence ID" value="SER70819.1"/>
    <property type="molecule type" value="Genomic_DNA"/>
</dbReference>
<dbReference type="Proteomes" id="UP000199221">
    <property type="component" value="Unassembled WGS sequence"/>
</dbReference>
<gene>
    <name evidence="2" type="ORF">SAMN05216230_11122</name>
    <name evidence="1" type="ORF">V0R55_14760</name>
</gene>
<reference evidence="2 3" key="1">
    <citation type="submission" date="2016-10" db="EMBL/GenBank/DDBJ databases">
        <authorList>
            <person name="de Groot N.N."/>
        </authorList>
    </citation>
    <scope>NUCLEOTIDE SEQUENCE [LARGE SCALE GENOMIC DNA]</scope>
    <source>
        <strain evidence="2 3">LMG 27941</strain>
    </source>
</reference>